<evidence type="ECO:0000313" key="1">
    <source>
        <dbReference type="EMBL" id="MET4636504.1"/>
    </source>
</evidence>
<dbReference type="Pfam" id="PF10984">
    <property type="entry name" value="DUF2794"/>
    <property type="match status" value="1"/>
</dbReference>
<comment type="caution">
    <text evidence="1">The sequence shown here is derived from an EMBL/GenBank/DDBJ whole genome shotgun (WGS) entry which is preliminary data.</text>
</comment>
<reference evidence="1 2" key="1">
    <citation type="submission" date="2024-06" db="EMBL/GenBank/DDBJ databases">
        <title>Sorghum-associated microbial communities from plants grown in Nebraska, USA.</title>
        <authorList>
            <person name="Schachtman D."/>
        </authorList>
    </citation>
    <scope>NUCLEOTIDE SEQUENCE [LARGE SCALE GENOMIC DNA]</scope>
    <source>
        <strain evidence="1 2">3207</strain>
    </source>
</reference>
<dbReference type="RefSeq" id="WP_354554131.1">
    <property type="nucleotide sequence ID" value="NZ_JBEPSM010000004.1"/>
</dbReference>
<sequence>MSEGEDKAGSGGSATLVSLIPPETAKSVPLIAFNRLELNEILRVYGRMVAAGEWRDYAIDHLRDKAVFSIFRRSSEMPLYKVVKDPELRNRQGAYAVIATGGYIMKRGHDLRQVLAVLDTKLKVVQS</sequence>
<protein>
    <recommendedName>
        <fullName evidence="3">DUF2794 domain-containing protein</fullName>
    </recommendedName>
</protein>
<dbReference type="InterPro" id="IPR021252">
    <property type="entry name" value="DUF2794"/>
</dbReference>
<dbReference type="EMBL" id="JBEPSM010000004">
    <property type="protein sequence ID" value="MET4636504.1"/>
    <property type="molecule type" value="Genomic_DNA"/>
</dbReference>
<evidence type="ECO:0000313" key="2">
    <source>
        <dbReference type="Proteomes" id="UP001549321"/>
    </source>
</evidence>
<gene>
    <name evidence="1" type="ORF">ABIE08_004462</name>
</gene>
<name>A0ABV2R5E1_9HYPH</name>
<accession>A0ABV2R5E1</accession>
<organism evidence="1 2">
    <name type="scientific">Kaistia defluvii</name>
    <dbReference type="NCBI Taxonomy" id="410841"/>
    <lineage>
        <taxon>Bacteria</taxon>
        <taxon>Pseudomonadati</taxon>
        <taxon>Pseudomonadota</taxon>
        <taxon>Alphaproteobacteria</taxon>
        <taxon>Hyphomicrobiales</taxon>
        <taxon>Kaistiaceae</taxon>
        <taxon>Kaistia</taxon>
    </lineage>
</organism>
<evidence type="ECO:0008006" key="3">
    <source>
        <dbReference type="Google" id="ProtNLM"/>
    </source>
</evidence>
<dbReference type="Proteomes" id="UP001549321">
    <property type="component" value="Unassembled WGS sequence"/>
</dbReference>
<keyword evidence="2" id="KW-1185">Reference proteome</keyword>
<proteinExistence type="predicted"/>